<keyword evidence="4" id="KW-1185">Reference proteome</keyword>
<dbReference type="Pfam" id="PF13558">
    <property type="entry name" value="SbcC_Walker_B"/>
    <property type="match status" value="1"/>
</dbReference>
<sequence>MRPIRLTLQAFGPYAGCEVVDFRNVLDAGVFGIYGPTGAGKTSIFDGISFALFGVSSGDERAPEDMLSHYADPSVLTKVELVFDLGEKRYVVRRIPKQQRSASRGNNLAVQHHEAYLFDATGLTLEDFSDDFAGEIVAEKKVSVVDNHIKDLLGYDAAQFRQIVLLPQGEFRQILTAKSDDRAVILKRLFDVSSYERIMHQAREKAAVKRREIQDQRLIRDNKLIDTGCETLAEFLSQIEGQETALAALAAKLPEMEKDLESSQQALIEAQMLSQKFKDLASAREEQEKLAEAAEQISLYQDRLVRAKQAQSVVTSESLFKQAQDQVQQAIRREVQAKQALEQANARHIAASQHLKEQEANKPQRDAALETVREFERWATLIEKAQPLREKGRQTQRQLEKARLDQQRMEGSVQTQKTALADLRLLQKEQPAHAKALFESEKTLGALETELKAARDFETASRSVAAASKDVEQFKQRHTIAEQKLMATQQVFADAEKELTDSQILHVAHKLEDGQPCPVCGSAEHPNPAKGDPERLGRHDHFAEAEQARDEAAKLERAAATDLNRALAKLEERQAALDVMAKPERVESEIVKALNDAKSEQMRLTADRRFADLEARLGKAEAELSDAEQALERAKVSVGELEIAQSNAVTELKTVMQDVPADWHDAQRLAQELSRHRDHAQRLEGEWQKAIEVEKQTAVALASAQQAQAGLQGDIERLQEEKDKAEQELERVLIEADMDLESYQAAKPDIAHMQKLESKIQGYEQAKAANKDRQDRLIVEIGEALPPDLEALGIQKQASMTALNAAREEQARQGSELMQKQKRLKDLQDLNAKIADLEEIYKPLGEIADLVNGNNDVKIRLPDFAVAAMLDEVLMAANLRLGPMTGGRYQLHRPEERTGGRGKRGLDIVVFDGNTQISRPTKSLSGGEGFQASLALALGLSDVVEQNSGGIKLDAIFIDEGFGSLDEETLDTALDSLCSLSGEKRAVGLISHTEQVKALITAGFDIEKTPNGSHIRERAI</sequence>
<dbReference type="OrthoDB" id="9795626at2"/>
<feature type="coiled-coil region" evidence="1">
    <location>
        <begin position="246"/>
        <end position="361"/>
    </location>
</feature>
<dbReference type="SUPFAM" id="SSF52540">
    <property type="entry name" value="P-loop containing nucleoside triphosphate hydrolases"/>
    <property type="match status" value="1"/>
</dbReference>
<gene>
    <name evidence="3" type="ORF">SAMN06265368_2095</name>
</gene>
<protein>
    <submittedName>
        <fullName evidence="3">Exonuclease SbcC</fullName>
    </submittedName>
</protein>
<dbReference type="AlphaFoldDB" id="A0A285PC54"/>
<reference evidence="3 4" key="1">
    <citation type="submission" date="2017-09" db="EMBL/GenBank/DDBJ databases">
        <authorList>
            <person name="Ehlers B."/>
            <person name="Leendertz F.H."/>
        </authorList>
    </citation>
    <scope>NUCLEOTIDE SEQUENCE [LARGE SCALE GENOMIC DNA]</scope>
    <source>
        <strain evidence="3 4">DSM 18289</strain>
    </source>
</reference>
<dbReference type="PANTHER" id="PTHR32114:SF2">
    <property type="entry name" value="ABC TRANSPORTER ABCH.3"/>
    <property type="match status" value="1"/>
</dbReference>
<dbReference type="EMBL" id="OBEL01000002">
    <property type="protein sequence ID" value="SNZ19018.1"/>
    <property type="molecule type" value="Genomic_DNA"/>
</dbReference>
<dbReference type="InterPro" id="IPR027417">
    <property type="entry name" value="P-loop_NTPase"/>
</dbReference>
<keyword evidence="3" id="KW-0269">Exonuclease</keyword>
<evidence type="ECO:0000313" key="4">
    <source>
        <dbReference type="Proteomes" id="UP000219439"/>
    </source>
</evidence>
<evidence type="ECO:0000259" key="2">
    <source>
        <dbReference type="Pfam" id="PF13476"/>
    </source>
</evidence>
<feature type="domain" description="Rad50/SbcC-type AAA" evidence="2">
    <location>
        <begin position="5"/>
        <end position="301"/>
    </location>
</feature>
<dbReference type="RefSeq" id="WP_097153407.1">
    <property type="nucleotide sequence ID" value="NZ_OBEL01000002.1"/>
</dbReference>
<evidence type="ECO:0000256" key="1">
    <source>
        <dbReference type="SAM" id="Coils"/>
    </source>
</evidence>
<dbReference type="PANTHER" id="PTHR32114">
    <property type="entry name" value="ABC TRANSPORTER ABCH.3"/>
    <property type="match status" value="1"/>
</dbReference>
<accession>A0A285PC54</accession>
<proteinExistence type="predicted"/>
<feature type="coiled-coil region" evidence="1">
    <location>
        <begin position="603"/>
        <end position="773"/>
    </location>
</feature>
<evidence type="ECO:0000313" key="3">
    <source>
        <dbReference type="EMBL" id="SNZ19018.1"/>
    </source>
</evidence>
<keyword evidence="3" id="KW-0540">Nuclease</keyword>
<keyword evidence="1" id="KW-0175">Coiled coil</keyword>
<dbReference type="Proteomes" id="UP000219439">
    <property type="component" value="Unassembled WGS sequence"/>
</dbReference>
<feature type="coiled-coil region" evidence="1">
    <location>
        <begin position="538"/>
        <end position="573"/>
    </location>
</feature>
<dbReference type="InterPro" id="IPR038729">
    <property type="entry name" value="Rad50/SbcC_AAA"/>
</dbReference>
<dbReference type="Pfam" id="PF13476">
    <property type="entry name" value="AAA_23"/>
    <property type="match status" value="1"/>
</dbReference>
<organism evidence="3 4">
    <name type="scientific">Cohaesibacter gelatinilyticus</name>
    <dbReference type="NCBI Taxonomy" id="372072"/>
    <lineage>
        <taxon>Bacteria</taxon>
        <taxon>Pseudomonadati</taxon>
        <taxon>Pseudomonadota</taxon>
        <taxon>Alphaproteobacteria</taxon>
        <taxon>Hyphomicrobiales</taxon>
        <taxon>Cohaesibacteraceae</taxon>
    </lineage>
</organism>
<dbReference type="Gene3D" id="3.40.50.300">
    <property type="entry name" value="P-loop containing nucleotide triphosphate hydrolases"/>
    <property type="match status" value="2"/>
</dbReference>
<dbReference type="GO" id="GO:0004527">
    <property type="term" value="F:exonuclease activity"/>
    <property type="evidence" value="ECO:0007669"/>
    <property type="project" value="UniProtKB-KW"/>
</dbReference>
<keyword evidence="3" id="KW-0378">Hydrolase</keyword>
<name>A0A285PC54_9HYPH</name>